<sequence>MADHHDHHNPQGLNALFTTPTALMLDTRLTPLERNAWQVLRMLRGADGLSPLASLGQLRRYLTTTPLGQRAGYLTARRVLVVLRLTGWISLVGQHCDPMTGHVLSERYRVHEQVLSFQQACELDAGLSQLLQESLGNDNNQVDRVAMHIRETLEHAPTVSDDAAPESRHDDDEPPAPMPPAQADQDAAQASASGDSVSGTASPQQTGQAQQITREQDSTYTTYLYKKERTYRARAHEDGDSMSLPVALPPCLGSAKADQQKDVQAALRRLPPEHRQEVLDELQSRSQSGMVRNVIAYFFGLVKRVLAGEFRLWAGRKAPPPASAAQRAAPRTTATTQRAETHQEPVPKPASRETALVHIANIRTMLNAPMNAGDLAAEAIQARGWRACPA</sequence>
<name>A0A0F9YAG0_9ZZZZ</name>
<feature type="compositionally biased region" description="Low complexity" evidence="1">
    <location>
        <begin position="323"/>
        <end position="338"/>
    </location>
</feature>
<dbReference type="InterPro" id="IPR047749">
    <property type="entry name" value="STY4528-like"/>
</dbReference>
<proteinExistence type="predicted"/>
<gene>
    <name evidence="2" type="ORF">LCGC14_0114260</name>
</gene>
<feature type="region of interest" description="Disordered" evidence="1">
    <location>
        <begin position="317"/>
        <end position="353"/>
    </location>
</feature>
<feature type="region of interest" description="Disordered" evidence="1">
    <location>
        <begin position="154"/>
        <end position="215"/>
    </location>
</feature>
<comment type="caution">
    <text evidence="2">The sequence shown here is derived from an EMBL/GenBank/DDBJ whole genome shotgun (WGS) entry which is preliminary data.</text>
</comment>
<protein>
    <submittedName>
        <fullName evidence="2">Uncharacterized protein</fullName>
    </submittedName>
</protein>
<evidence type="ECO:0000313" key="2">
    <source>
        <dbReference type="EMBL" id="KKO01619.1"/>
    </source>
</evidence>
<evidence type="ECO:0000256" key="1">
    <source>
        <dbReference type="SAM" id="MobiDB-lite"/>
    </source>
</evidence>
<dbReference type="NCBIfam" id="NF040582">
    <property type="entry name" value="STY4528_fam"/>
    <property type="match status" value="1"/>
</dbReference>
<feature type="compositionally biased region" description="Polar residues" evidence="1">
    <location>
        <begin position="197"/>
        <end position="215"/>
    </location>
</feature>
<accession>A0A0F9YAG0</accession>
<dbReference type="AlphaFoldDB" id="A0A0F9YAG0"/>
<dbReference type="EMBL" id="LAZR01000034">
    <property type="protein sequence ID" value="KKO01619.1"/>
    <property type="molecule type" value="Genomic_DNA"/>
</dbReference>
<organism evidence="2">
    <name type="scientific">marine sediment metagenome</name>
    <dbReference type="NCBI Taxonomy" id="412755"/>
    <lineage>
        <taxon>unclassified sequences</taxon>
        <taxon>metagenomes</taxon>
        <taxon>ecological metagenomes</taxon>
    </lineage>
</organism>
<reference evidence="2" key="1">
    <citation type="journal article" date="2015" name="Nature">
        <title>Complex archaea that bridge the gap between prokaryotes and eukaryotes.</title>
        <authorList>
            <person name="Spang A."/>
            <person name="Saw J.H."/>
            <person name="Jorgensen S.L."/>
            <person name="Zaremba-Niedzwiedzka K."/>
            <person name="Martijn J."/>
            <person name="Lind A.E."/>
            <person name="van Eijk R."/>
            <person name="Schleper C."/>
            <person name="Guy L."/>
            <person name="Ettema T.J."/>
        </authorList>
    </citation>
    <scope>NUCLEOTIDE SEQUENCE</scope>
</reference>
<feature type="compositionally biased region" description="Low complexity" evidence="1">
    <location>
        <begin position="181"/>
        <end position="196"/>
    </location>
</feature>